<reference evidence="2 3" key="1">
    <citation type="submission" date="2019-07" db="EMBL/GenBank/DDBJ databases">
        <authorList>
            <person name="Li J."/>
        </authorList>
    </citation>
    <scope>NUCLEOTIDE SEQUENCE [LARGE SCALE GENOMIC DNA]</scope>
    <source>
        <strain evidence="2 3">TKL69</strain>
    </source>
</reference>
<dbReference type="SUPFAM" id="SSF54593">
    <property type="entry name" value="Glyoxalase/Bleomycin resistance protein/Dihydroxybiphenyl dioxygenase"/>
    <property type="match status" value="1"/>
</dbReference>
<keyword evidence="3" id="KW-1185">Reference proteome</keyword>
<dbReference type="PANTHER" id="PTHR40265">
    <property type="entry name" value="BLL2707 PROTEIN"/>
    <property type="match status" value="1"/>
</dbReference>
<evidence type="ECO:0000259" key="1">
    <source>
        <dbReference type="Pfam" id="PF13468"/>
    </source>
</evidence>
<accession>A0A516KCK1</accession>
<dbReference type="EMBL" id="CP041666">
    <property type="protein sequence ID" value="QDP39134.1"/>
    <property type="molecule type" value="Genomic_DNA"/>
</dbReference>
<dbReference type="Pfam" id="PF13468">
    <property type="entry name" value="Glyoxalase_3"/>
    <property type="match status" value="1"/>
</dbReference>
<dbReference type="AlphaFoldDB" id="A0A516KCK1"/>
<dbReference type="InterPro" id="IPR029068">
    <property type="entry name" value="Glyas_Bleomycin-R_OHBP_Dase"/>
</dbReference>
<gene>
    <name evidence="2" type="ORF">FN924_02265</name>
</gene>
<dbReference type="Gene3D" id="3.10.180.10">
    <property type="entry name" value="2,3-Dihydroxybiphenyl 1,2-Dioxygenase, domain 1"/>
    <property type="match status" value="1"/>
</dbReference>
<evidence type="ECO:0000313" key="2">
    <source>
        <dbReference type="EMBL" id="QDP39134.1"/>
    </source>
</evidence>
<organism evidence="2 3">
    <name type="scientific">Radiobacillus deserti</name>
    <dbReference type="NCBI Taxonomy" id="2594883"/>
    <lineage>
        <taxon>Bacteria</taxon>
        <taxon>Bacillati</taxon>
        <taxon>Bacillota</taxon>
        <taxon>Bacilli</taxon>
        <taxon>Bacillales</taxon>
        <taxon>Bacillaceae</taxon>
        <taxon>Radiobacillus</taxon>
    </lineage>
</organism>
<dbReference type="OrthoDB" id="9111355at2"/>
<dbReference type="PANTHER" id="PTHR40265:SF1">
    <property type="entry name" value="GLYOXALASE-LIKE DOMAIN-CONTAINING PROTEIN"/>
    <property type="match status" value="1"/>
</dbReference>
<dbReference type="InterPro" id="IPR025870">
    <property type="entry name" value="Glyoxalase-like_dom"/>
</dbReference>
<evidence type="ECO:0000313" key="3">
    <source>
        <dbReference type="Proteomes" id="UP000315215"/>
    </source>
</evidence>
<protein>
    <submittedName>
        <fullName evidence="2">VOC family protein</fullName>
    </submittedName>
</protein>
<dbReference type="RefSeq" id="WP_143891884.1">
    <property type="nucleotide sequence ID" value="NZ_CP041666.1"/>
</dbReference>
<proteinExistence type="predicted"/>
<dbReference type="KEGG" id="aqt:FN924_02265"/>
<sequence length="219" mass="24848">MLAFDHIVYAAEDAEHAQKEYSVKRGLLTVKGGNHEKWGTYNYLCYLFNDSYIEWLSISDERKASKSDNPLIKQLYQVLQERKSGGIQFALRTTDMDSMLNHFQTTGVEFEGPFAGSRQRPDGSVLEWRMLFPKSDVEGETLPFVIEWGSTVNKPENPSFVNREKFSTIHLGVPNPQETANKLASIYQLEASEPLEFSLENGTLLVREGNGARITTETM</sequence>
<name>A0A516KCK1_9BACI</name>
<dbReference type="Proteomes" id="UP000315215">
    <property type="component" value="Chromosome"/>
</dbReference>
<feature type="domain" description="Glyoxalase-like" evidence="1">
    <location>
        <begin position="4"/>
        <end position="185"/>
    </location>
</feature>